<evidence type="ECO:0000313" key="3">
    <source>
        <dbReference type="Proteomes" id="UP001279660"/>
    </source>
</evidence>
<feature type="domain" description="VOC" evidence="1">
    <location>
        <begin position="5"/>
        <end position="124"/>
    </location>
</feature>
<dbReference type="EMBL" id="JAWXXV010000001">
    <property type="protein sequence ID" value="MDX5985925.1"/>
    <property type="molecule type" value="Genomic_DNA"/>
</dbReference>
<dbReference type="InterPro" id="IPR037523">
    <property type="entry name" value="VOC_core"/>
</dbReference>
<organism evidence="2 3">
    <name type="scientific">Sphingomonas echinoides</name>
    <dbReference type="NCBI Taxonomy" id="59803"/>
    <lineage>
        <taxon>Bacteria</taxon>
        <taxon>Pseudomonadati</taxon>
        <taxon>Pseudomonadota</taxon>
        <taxon>Alphaproteobacteria</taxon>
        <taxon>Sphingomonadales</taxon>
        <taxon>Sphingomonadaceae</taxon>
        <taxon>Sphingomonas</taxon>
    </lineage>
</organism>
<name>A0ABU4PP53_9SPHN</name>
<dbReference type="Proteomes" id="UP001279660">
    <property type="component" value="Unassembled WGS sequence"/>
</dbReference>
<sequence>MPVLGIGGLFLRSTDPDALSAWYRDHLGVGAGCVSVEGATPDPWSWQAQGGPVIFAPFAADTDYFPADRQFMLNLRVTDLDGLIASLTGAGIDVLTKPEWDDPTTGRFARIHDPEGRPIELWEAPAD</sequence>
<comment type="caution">
    <text evidence="2">The sequence shown here is derived from an EMBL/GenBank/DDBJ whole genome shotgun (WGS) entry which is preliminary data.</text>
</comment>
<dbReference type="Pfam" id="PF18029">
    <property type="entry name" value="Glyoxalase_6"/>
    <property type="match status" value="1"/>
</dbReference>
<dbReference type="Gene3D" id="3.10.180.10">
    <property type="entry name" value="2,3-Dihydroxybiphenyl 1,2-Dioxygenase, domain 1"/>
    <property type="match status" value="1"/>
</dbReference>
<protein>
    <submittedName>
        <fullName evidence="2">VOC family protein</fullName>
    </submittedName>
</protein>
<evidence type="ECO:0000313" key="2">
    <source>
        <dbReference type="EMBL" id="MDX5985925.1"/>
    </source>
</evidence>
<keyword evidence="3" id="KW-1185">Reference proteome</keyword>
<reference evidence="2 3" key="1">
    <citation type="submission" date="2023-11" db="EMBL/GenBank/DDBJ databases">
        <title>MicrobeMod: A computational toolkit for identifying prokaryotic methylation and restriction-modification with nanopore sequencing.</title>
        <authorList>
            <person name="Crits-Christoph A."/>
            <person name="Kang S.C."/>
            <person name="Lee H."/>
            <person name="Ostrov N."/>
        </authorList>
    </citation>
    <scope>NUCLEOTIDE SEQUENCE [LARGE SCALE GENOMIC DNA]</scope>
    <source>
        <strain evidence="2 3">ATCC 14820</strain>
    </source>
</reference>
<evidence type="ECO:0000259" key="1">
    <source>
        <dbReference type="PROSITE" id="PS51819"/>
    </source>
</evidence>
<gene>
    <name evidence="2" type="ORF">SIL82_16845</name>
</gene>
<dbReference type="RefSeq" id="WP_010407116.1">
    <property type="nucleotide sequence ID" value="NZ_JAWXXV010000001.1"/>
</dbReference>
<dbReference type="PROSITE" id="PS51819">
    <property type="entry name" value="VOC"/>
    <property type="match status" value="1"/>
</dbReference>
<dbReference type="InterPro" id="IPR029068">
    <property type="entry name" value="Glyas_Bleomycin-R_OHBP_Dase"/>
</dbReference>
<dbReference type="CDD" id="cd06587">
    <property type="entry name" value="VOC"/>
    <property type="match status" value="1"/>
</dbReference>
<dbReference type="SUPFAM" id="SSF54593">
    <property type="entry name" value="Glyoxalase/Bleomycin resistance protein/Dihydroxybiphenyl dioxygenase"/>
    <property type="match status" value="1"/>
</dbReference>
<proteinExistence type="predicted"/>
<dbReference type="InterPro" id="IPR041581">
    <property type="entry name" value="Glyoxalase_6"/>
</dbReference>
<accession>A0ABU4PP53</accession>